<feature type="domain" description="Mutator-like transposase" evidence="1">
    <location>
        <begin position="92"/>
        <end position="185"/>
    </location>
</feature>
<sequence length="238" mass="27593">QKVKMTESLAEEKKKIFEYIYDESISYQDPVKILSDLIDSKISIQGTQCLKPVSKDKYINVQKCVDDNTLVIENTGIVDTDRIQEHEPECHRIIDIAFFNAELHRVFDNHAPSDCLFKDWELINTRRIGFKTQFFYKCKMCHYEASFWSHPTDYKNMDINTAITAGTITTGIGYAQMEEIFAAANRMVVGRRGLMVETVPTIHFPELEPLLVIAREKFSSLAFATNFVRYAIWRNENI</sequence>
<evidence type="ECO:0000313" key="3">
    <source>
        <dbReference type="Proteomes" id="UP000078542"/>
    </source>
</evidence>
<dbReference type="Pfam" id="PF20700">
    <property type="entry name" value="Mutator"/>
    <property type="match status" value="1"/>
</dbReference>
<name>A0A151IKL4_9HYME</name>
<proteinExistence type="predicted"/>
<evidence type="ECO:0000313" key="2">
    <source>
        <dbReference type="EMBL" id="KYN05016.1"/>
    </source>
</evidence>
<feature type="non-terminal residue" evidence="2">
    <location>
        <position position="1"/>
    </location>
</feature>
<evidence type="ECO:0000259" key="1">
    <source>
        <dbReference type="Pfam" id="PF20700"/>
    </source>
</evidence>
<dbReference type="EMBL" id="KQ977196">
    <property type="protein sequence ID" value="KYN05016.1"/>
    <property type="molecule type" value="Genomic_DNA"/>
</dbReference>
<organism evidence="2 3">
    <name type="scientific">Cyphomyrmex costatus</name>
    <dbReference type="NCBI Taxonomy" id="456900"/>
    <lineage>
        <taxon>Eukaryota</taxon>
        <taxon>Metazoa</taxon>
        <taxon>Ecdysozoa</taxon>
        <taxon>Arthropoda</taxon>
        <taxon>Hexapoda</taxon>
        <taxon>Insecta</taxon>
        <taxon>Pterygota</taxon>
        <taxon>Neoptera</taxon>
        <taxon>Endopterygota</taxon>
        <taxon>Hymenoptera</taxon>
        <taxon>Apocrita</taxon>
        <taxon>Aculeata</taxon>
        <taxon>Formicoidea</taxon>
        <taxon>Formicidae</taxon>
        <taxon>Myrmicinae</taxon>
        <taxon>Cyphomyrmex</taxon>
    </lineage>
</organism>
<dbReference type="InterPro" id="IPR049012">
    <property type="entry name" value="Mutator_transp_dom"/>
</dbReference>
<dbReference type="Proteomes" id="UP000078542">
    <property type="component" value="Unassembled WGS sequence"/>
</dbReference>
<protein>
    <recommendedName>
        <fullName evidence="1">Mutator-like transposase domain-containing protein</fullName>
    </recommendedName>
</protein>
<dbReference type="AlphaFoldDB" id="A0A151IKL4"/>
<keyword evidence="3" id="KW-1185">Reference proteome</keyword>
<gene>
    <name evidence="2" type="ORF">ALC62_04093</name>
</gene>
<accession>A0A151IKL4</accession>
<reference evidence="2 3" key="1">
    <citation type="submission" date="2016-03" db="EMBL/GenBank/DDBJ databases">
        <title>Cyphomyrmex costatus WGS genome.</title>
        <authorList>
            <person name="Nygaard S."/>
            <person name="Hu H."/>
            <person name="Boomsma J."/>
            <person name="Zhang G."/>
        </authorList>
    </citation>
    <scope>NUCLEOTIDE SEQUENCE [LARGE SCALE GENOMIC DNA]</scope>
    <source>
        <strain evidence="2">MS0001</strain>
        <tissue evidence="2">Whole body</tissue>
    </source>
</reference>